<dbReference type="InterPro" id="IPR019513">
    <property type="entry name" value="Centromere_CenpF_leu-rich_rpt"/>
</dbReference>
<dbReference type="GO" id="GO:0005814">
    <property type="term" value="C:centriole"/>
    <property type="evidence" value="ECO:0007669"/>
    <property type="project" value="TreeGrafter"/>
</dbReference>
<dbReference type="AlphaFoldDB" id="A0A348AKS9"/>
<sequence>MTDRELLELLLQKVTGIEIDVSSLKPDVSTLKSDVSTLKSDVSTLKSDVSTLKSDVSSLKSDVSSLKSDVSTLKSDVSEMKTDISNLEGQMIETNRIVQALRHNNEEINAQLHSIGHNINQLTGQVANCATKEDIDRLALDIAFLVRKSAEHESDIRKIRLAE</sequence>
<keyword evidence="3" id="KW-1185">Reference proteome</keyword>
<dbReference type="PANTHER" id="PTHR44281:SF2">
    <property type="entry name" value="SPINDLE ASSEMBLY ABNORMAL PROTEIN 6 HOMOLOG"/>
    <property type="match status" value="1"/>
</dbReference>
<proteinExistence type="predicted"/>
<evidence type="ECO:0000259" key="1">
    <source>
        <dbReference type="Pfam" id="PF10473"/>
    </source>
</evidence>
<gene>
    <name evidence="2" type="ORF">MAMMFC1_02361</name>
</gene>
<dbReference type="GO" id="GO:0007099">
    <property type="term" value="P:centriole replication"/>
    <property type="evidence" value="ECO:0007669"/>
    <property type="project" value="TreeGrafter"/>
</dbReference>
<dbReference type="Proteomes" id="UP000276437">
    <property type="component" value="Chromosome"/>
</dbReference>
<dbReference type="PANTHER" id="PTHR44281">
    <property type="entry name" value="SPINDLE ASSEMBLY ABNORMAL PROTEIN 6 HOMOLOG"/>
    <property type="match status" value="1"/>
</dbReference>
<dbReference type="OrthoDB" id="2440139at2"/>
<feature type="domain" description="Centromere protein Cenp-F leucine-rich repeat-containing" evidence="1">
    <location>
        <begin position="9"/>
        <end position="112"/>
    </location>
</feature>
<accession>A0A348AKS9</accession>
<keyword evidence="2" id="KW-0449">Lipoprotein</keyword>
<dbReference type="Pfam" id="PF10473">
    <property type="entry name" value="CENP-F_leu_zip"/>
    <property type="match status" value="1"/>
</dbReference>
<dbReference type="SUPFAM" id="SSF58100">
    <property type="entry name" value="Bacterial hemolysins"/>
    <property type="match status" value="1"/>
</dbReference>
<dbReference type="Gene3D" id="1.20.5.190">
    <property type="match status" value="1"/>
</dbReference>
<dbReference type="RefSeq" id="WP_126308667.1">
    <property type="nucleotide sequence ID" value="NZ_AP018449.1"/>
</dbReference>
<dbReference type="Gene3D" id="1.20.5.170">
    <property type="match status" value="1"/>
</dbReference>
<organism evidence="2 3">
    <name type="scientific">Methylomusa anaerophila</name>
    <dbReference type="NCBI Taxonomy" id="1930071"/>
    <lineage>
        <taxon>Bacteria</taxon>
        <taxon>Bacillati</taxon>
        <taxon>Bacillota</taxon>
        <taxon>Negativicutes</taxon>
        <taxon>Selenomonadales</taxon>
        <taxon>Sporomusaceae</taxon>
        <taxon>Methylomusa</taxon>
    </lineage>
</organism>
<dbReference type="EMBL" id="AP018449">
    <property type="protein sequence ID" value="BBB91677.1"/>
    <property type="molecule type" value="Genomic_DNA"/>
</dbReference>
<name>A0A348AKS9_9FIRM</name>
<dbReference type="GO" id="GO:0042803">
    <property type="term" value="F:protein homodimerization activity"/>
    <property type="evidence" value="ECO:0007669"/>
    <property type="project" value="InterPro"/>
</dbReference>
<dbReference type="GO" id="GO:0005813">
    <property type="term" value="C:centrosome"/>
    <property type="evidence" value="ECO:0007669"/>
    <property type="project" value="TreeGrafter"/>
</dbReference>
<dbReference type="KEGG" id="mana:MAMMFC1_02361"/>
<evidence type="ECO:0000313" key="2">
    <source>
        <dbReference type="EMBL" id="BBB91677.1"/>
    </source>
</evidence>
<dbReference type="GO" id="GO:0070840">
    <property type="term" value="F:dynein complex binding"/>
    <property type="evidence" value="ECO:0007669"/>
    <property type="project" value="InterPro"/>
</dbReference>
<reference evidence="2 3" key="1">
    <citation type="journal article" date="2018" name="Int. J. Syst. Evol. Microbiol.">
        <title>Methylomusa anaerophila gen. nov., sp. nov., an anaerobic methanol-utilizing bacterium isolated from a microbial fuel cell.</title>
        <authorList>
            <person name="Amano N."/>
            <person name="Yamamuro A."/>
            <person name="Miyahara M."/>
            <person name="Kouzuma A."/>
            <person name="Abe T."/>
            <person name="Watanabe K."/>
        </authorList>
    </citation>
    <scope>NUCLEOTIDE SEQUENCE [LARGE SCALE GENOMIC DNA]</scope>
    <source>
        <strain evidence="2 3">MMFC1</strain>
    </source>
</reference>
<evidence type="ECO:0000313" key="3">
    <source>
        <dbReference type="Proteomes" id="UP000276437"/>
    </source>
</evidence>
<protein>
    <submittedName>
        <fullName evidence="2">Putative outer membrane lipoprotein</fullName>
    </submittedName>
</protein>